<dbReference type="Proteomes" id="UP000266188">
    <property type="component" value="Unassembled WGS sequence"/>
</dbReference>
<dbReference type="Pfam" id="PF10501">
    <property type="entry name" value="Ribosomal_L50"/>
    <property type="match status" value="1"/>
</dbReference>
<dbReference type="GO" id="GO:0005739">
    <property type="term" value="C:mitochondrion"/>
    <property type="evidence" value="ECO:0007669"/>
    <property type="project" value="UniProtKB-SubCell"/>
</dbReference>
<comment type="caution">
    <text evidence="7">The sequence shown here is derived from an EMBL/GenBank/DDBJ whole genome shotgun (WGS) entry which is preliminary data.</text>
</comment>
<evidence type="ECO:0000256" key="6">
    <source>
        <dbReference type="ARBA" id="ARBA00035183"/>
    </source>
</evidence>
<name>A0A3A2ZW40_9EURO</name>
<protein>
    <recommendedName>
        <fullName evidence="6">Large ribosomal subunit protein mL50</fullName>
    </recommendedName>
</protein>
<dbReference type="AlphaFoldDB" id="A0A3A2ZW40"/>
<evidence type="ECO:0000256" key="3">
    <source>
        <dbReference type="ARBA" id="ARBA00022980"/>
    </source>
</evidence>
<dbReference type="GO" id="GO:0005840">
    <property type="term" value="C:ribosome"/>
    <property type="evidence" value="ECO:0007669"/>
    <property type="project" value="UniProtKB-KW"/>
</dbReference>
<comment type="subcellular location">
    <subcellularLocation>
        <location evidence="1">Mitochondrion</location>
    </subcellularLocation>
</comment>
<evidence type="ECO:0000256" key="5">
    <source>
        <dbReference type="ARBA" id="ARBA00023274"/>
    </source>
</evidence>
<comment type="similarity">
    <text evidence="2">Belongs to the mitochondrion-specific ribosomal protein mL50 family.</text>
</comment>
<accession>A0A3A2ZW40</accession>
<evidence type="ECO:0000256" key="1">
    <source>
        <dbReference type="ARBA" id="ARBA00004173"/>
    </source>
</evidence>
<keyword evidence="4" id="KW-0496">Mitochondrion</keyword>
<evidence type="ECO:0000256" key="4">
    <source>
        <dbReference type="ARBA" id="ARBA00023128"/>
    </source>
</evidence>
<evidence type="ECO:0000256" key="2">
    <source>
        <dbReference type="ARBA" id="ARBA00008860"/>
    </source>
</evidence>
<gene>
    <name evidence="7" type="ORF">PHISCL_00368</name>
</gene>
<organism evidence="7 8">
    <name type="scientific">Aspergillus sclerotialis</name>
    <dbReference type="NCBI Taxonomy" id="2070753"/>
    <lineage>
        <taxon>Eukaryota</taxon>
        <taxon>Fungi</taxon>
        <taxon>Dikarya</taxon>
        <taxon>Ascomycota</taxon>
        <taxon>Pezizomycotina</taxon>
        <taxon>Eurotiomycetes</taxon>
        <taxon>Eurotiomycetidae</taxon>
        <taxon>Eurotiales</taxon>
        <taxon>Aspergillaceae</taxon>
        <taxon>Aspergillus</taxon>
        <taxon>Aspergillus subgen. Polypaecilum</taxon>
    </lineage>
</organism>
<evidence type="ECO:0000313" key="8">
    <source>
        <dbReference type="Proteomes" id="UP000266188"/>
    </source>
</evidence>
<dbReference type="GO" id="GO:1990904">
    <property type="term" value="C:ribonucleoprotein complex"/>
    <property type="evidence" value="ECO:0007669"/>
    <property type="project" value="UniProtKB-KW"/>
</dbReference>
<keyword evidence="3" id="KW-0689">Ribosomal protein</keyword>
<evidence type="ECO:0000313" key="7">
    <source>
        <dbReference type="EMBL" id="RJE27358.1"/>
    </source>
</evidence>
<dbReference type="OrthoDB" id="6220758at2759"/>
<reference evidence="8" key="1">
    <citation type="submission" date="2017-02" db="EMBL/GenBank/DDBJ databases">
        <authorList>
            <person name="Tafer H."/>
            <person name="Lopandic K."/>
        </authorList>
    </citation>
    <scope>NUCLEOTIDE SEQUENCE [LARGE SCALE GENOMIC DNA]</scope>
    <source>
        <strain evidence="8">CBS 366.77</strain>
    </source>
</reference>
<sequence length="347" mass="39658">MHPSVRLLRQDLSSIYFPRSSIARQVRYNSSDKFSERVRRRLWGTDNPPGLKDPYGGQGVLERRWSGRQQPEEAEEADHDVDIAPPEDYVEAKTWDGLQRIGHLGKWSDLPPRKEDTYKPFLPERKFSKSSKVAPAAHQAAVEISMMRMLKKPLTNICDVTDHDPAILEMIMACRIQPSDSWKSTIKFPDQRTKEALIYVFDQLGPQAKKQKAKEANEENAEVESEIDGKLKQEYNTTRKGGSQALALKNPLIKFAFLKRFSQLTGQRLSDSLISSATRVKHLVEYLDKKGEQAPKKLAVTLAESSTLQKLPNVKIFKERQTPAHKDREVGRWKLIDAELRERGLVT</sequence>
<keyword evidence="8" id="KW-1185">Reference proteome</keyword>
<dbReference type="EMBL" id="MVGC01000005">
    <property type="protein sequence ID" value="RJE27358.1"/>
    <property type="molecule type" value="Genomic_DNA"/>
</dbReference>
<dbReference type="STRING" id="2070753.A0A3A2ZW40"/>
<dbReference type="InterPro" id="IPR018305">
    <property type="entry name" value="Ribosomal_m50"/>
</dbReference>
<proteinExistence type="inferred from homology"/>
<keyword evidence="5" id="KW-0687">Ribonucleoprotein</keyword>